<feature type="compositionally biased region" description="Polar residues" evidence="1">
    <location>
        <begin position="8"/>
        <end position="19"/>
    </location>
</feature>
<name>A0A183CDQ0_GLOPA</name>
<dbReference type="WBParaSite" id="GPLIN_001100400">
    <property type="protein sequence ID" value="GPLIN_001100400"/>
    <property type="gene ID" value="GPLIN_001100400"/>
</dbReference>
<dbReference type="Proteomes" id="UP000050741">
    <property type="component" value="Unassembled WGS sequence"/>
</dbReference>
<reference evidence="2" key="1">
    <citation type="submission" date="2013-12" db="EMBL/GenBank/DDBJ databases">
        <authorList>
            <person name="Aslett M."/>
        </authorList>
    </citation>
    <scope>NUCLEOTIDE SEQUENCE [LARGE SCALE GENOMIC DNA]</scope>
    <source>
        <strain evidence="2">Lindley</strain>
    </source>
</reference>
<feature type="region of interest" description="Disordered" evidence="1">
    <location>
        <begin position="221"/>
        <end position="241"/>
    </location>
</feature>
<evidence type="ECO:0000313" key="3">
    <source>
        <dbReference type="WBParaSite" id="GPLIN_001100400"/>
    </source>
</evidence>
<dbReference type="AlphaFoldDB" id="A0A183CDQ0"/>
<protein>
    <submittedName>
        <fullName evidence="3">Transcription factor Sp4</fullName>
    </submittedName>
</protein>
<evidence type="ECO:0000256" key="1">
    <source>
        <dbReference type="SAM" id="MobiDB-lite"/>
    </source>
</evidence>
<reference evidence="3" key="3">
    <citation type="submission" date="2016-06" db="UniProtKB">
        <authorList>
            <consortium name="WormBaseParasite"/>
        </authorList>
    </citation>
    <scope>IDENTIFICATION</scope>
</reference>
<keyword evidence="2" id="KW-1185">Reference proteome</keyword>
<sequence>MPSKSKAKANNNVPSSAVPTSARAGKLTTTTAVPSGISFGGAQIVTTAGATQHQQQTQKEGGVVHQQPAFQLYVPTATIPAQMVGGGAGSVQPTQRIILIQQPTSTGRPVVSVSGGCATSTATAIPFQQTITSGAALGQQLFVLKTATAAGQQQQQQIQFVPLVHAISAPSDVGASAGGVQQQPQLIQLSGASAAAQPIQLQTLDGKIITATSGASCAVCNGSGERRSPPRRCSGDACEAP</sequence>
<reference evidence="2" key="2">
    <citation type="submission" date="2014-05" db="EMBL/GenBank/DDBJ databases">
        <title>The genome and life-stage specific transcriptomes of Globodera pallida elucidate key aspects of plant parasitism by a cyst nematode.</title>
        <authorList>
            <person name="Cotton J.A."/>
            <person name="Lilley C.J."/>
            <person name="Jones L.M."/>
            <person name="Kikuchi T."/>
            <person name="Reid A.J."/>
            <person name="Thorpe P."/>
            <person name="Tsai I.J."/>
            <person name="Beasley H."/>
            <person name="Blok V."/>
            <person name="Cock P.J.A."/>
            <person name="Van den Akker S.E."/>
            <person name="Holroyd N."/>
            <person name="Hunt M."/>
            <person name="Mantelin S."/>
            <person name="Naghra H."/>
            <person name="Pain A."/>
            <person name="Palomares-Rius J.E."/>
            <person name="Zarowiecki M."/>
            <person name="Berriman M."/>
            <person name="Jones J.T."/>
            <person name="Urwin P.E."/>
        </authorList>
    </citation>
    <scope>NUCLEOTIDE SEQUENCE [LARGE SCALE GENOMIC DNA]</scope>
    <source>
        <strain evidence="2">Lindley</strain>
    </source>
</reference>
<organism evidence="2 3">
    <name type="scientific">Globodera pallida</name>
    <name type="common">Potato cyst nematode worm</name>
    <name type="synonym">Heterodera pallida</name>
    <dbReference type="NCBI Taxonomy" id="36090"/>
    <lineage>
        <taxon>Eukaryota</taxon>
        <taxon>Metazoa</taxon>
        <taxon>Ecdysozoa</taxon>
        <taxon>Nematoda</taxon>
        <taxon>Chromadorea</taxon>
        <taxon>Rhabditida</taxon>
        <taxon>Tylenchina</taxon>
        <taxon>Tylenchomorpha</taxon>
        <taxon>Tylenchoidea</taxon>
        <taxon>Heteroderidae</taxon>
        <taxon>Heteroderinae</taxon>
        <taxon>Globodera</taxon>
    </lineage>
</organism>
<proteinExistence type="predicted"/>
<accession>A0A183CDQ0</accession>
<evidence type="ECO:0000313" key="2">
    <source>
        <dbReference type="Proteomes" id="UP000050741"/>
    </source>
</evidence>
<feature type="region of interest" description="Disordered" evidence="1">
    <location>
        <begin position="1"/>
        <end position="27"/>
    </location>
</feature>